<keyword evidence="1" id="KW-1185">Reference proteome</keyword>
<organism evidence="1 2">
    <name type="scientific">Romanomermis culicivorax</name>
    <name type="common">Nematode worm</name>
    <dbReference type="NCBI Taxonomy" id="13658"/>
    <lineage>
        <taxon>Eukaryota</taxon>
        <taxon>Metazoa</taxon>
        <taxon>Ecdysozoa</taxon>
        <taxon>Nematoda</taxon>
        <taxon>Enoplea</taxon>
        <taxon>Dorylaimia</taxon>
        <taxon>Mermithida</taxon>
        <taxon>Mermithoidea</taxon>
        <taxon>Mermithidae</taxon>
        <taxon>Romanomermis</taxon>
    </lineage>
</organism>
<dbReference type="WBParaSite" id="nRc.2.0.1.t16557-RA">
    <property type="protein sequence ID" value="nRc.2.0.1.t16557-RA"/>
    <property type="gene ID" value="nRc.2.0.1.g16557"/>
</dbReference>
<dbReference type="Proteomes" id="UP000887565">
    <property type="component" value="Unplaced"/>
</dbReference>
<sequence length="202" mass="22041">MVDQLSRLIEGNYYIQALSNVEAVCSNAVSRSLALSSIFGLALKSSAQPTQLFYTVVIWPLFDVSFDDDRNDDGDADVFFDDSAASFFGFGCKIGGGGVARSPKPRFCGLGGKAGLAAAAIAGDFRGDILMQDVAAPPQGLRFVAQQILEALGPKFDDGDRSTILRIYELQQRHVFYGQCKATPTDQWSCTFTFVKWQKKKI</sequence>
<protein>
    <submittedName>
        <fullName evidence="2">Uncharacterized protein</fullName>
    </submittedName>
</protein>
<evidence type="ECO:0000313" key="1">
    <source>
        <dbReference type="Proteomes" id="UP000887565"/>
    </source>
</evidence>
<name>A0A915IRB8_ROMCU</name>
<reference evidence="2" key="1">
    <citation type="submission" date="2022-11" db="UniProtKB">
        <authorList>
            <consortium name="WormBaseParasite"/>
        </authorList>
    </citation>
    <scope>IDENTIFICATION</scope>
</reference>
<evidence type="ECO:0000313" key="2">
    <source>
        <dbReference type="WBParaSite" id="nRc.2.0.1.t16557-RA"/>
    </source>
</evidence>
<proteinExistence type="predicted"/>
<accession>A0A915IRB8</accession>
<dbReference type="AlphaFoldDB" id="A0A915IRB8"/>